<reference evidence="3" key="1">
    <citation type="submission" date="2016-10" db="EMBL/GenBank/DDBJ databases">
        <authorList>
            <person name="Varghese N."/>
            <person name="Submissions S."/>
        </authorList>
    </citation>
    <scope>NUCLEOTIDE SEQUENCE [LARGE SCALE GENOMIC DNA]</scope>
    <source>
        <strain evidence="3">DSM 45789</strain>
    </source>
</reference>
<keyword evidence="1" id="KW-0472">Membrane</keyword>
<evidence type="ECO:0000313" key="3">
    <source>
        <dbReference type="Proteomes" id="UP000198660"/>
    </source>
</evidence>
<evidence type="ECO:0000313" key="2">
    <source>
        <dbReference type="EMBL" id="SFS75396.1"/>
    </source>
</evidence>
<keyword evidence="3" id="KW-1185">Reference proteome</keyword>
<feature type="transmembrane region" description="Helical" evidence="1">
    <location>
        <begin position="40"/>
        <end position="60"/>
    </location>
</feature>
<evidence type="ECO:0000256" key="1">
    <source>
        <dbReference type="SAM" id="Phobius"/>
    </source>
</evidence>
<organism evidence="2 3">
    <name type="scientific">Marininema halotolerans</name>
    <dbReference type="NCBI Taxonomy" id="1155944"/>
    <lineage>
        <taxon>Bacteria</taxon>
        <taxon>Bacillati</taxon>
        <taxon>Bacillota</taxon>
        <taxon>Bacilli</taxon>
        <taxon>Bacillales</taxon>
        <taxon>Thermoactinomycetaceae</taxon>
        <taxon>Marininema</taxon>
    </lineage>
</organism>
<gene>
    <name evidence="2" type="ORF">SAMN05444972_10727</name>
</gene>
<feature type="transmembrane region" description="Helical" evidence="1">
    <location>
        <begin position="72"/>
        <end position="90"/>
    </location>
</feature>
<feature type="transmembrane region" description="Helical" evidence="1">
    <location>
        <begin position="6"/>
        <end position="28"/>
    </location>
</feature>
<dbReference type="AlphaFoldDB" id="A0A1I6SEJ2"/>
<name>A0A1I6SEJ2_9BACL</name>
<protein>
    <submittedName>
        <fullName evidence="2">Uncharacterized protein</fullName>
    </submittedName>
</protein>
<keyword evidence="1" id="KW-0812">Transmembrane</keyword>
<dbReference type="EMBL" id="FPAA01000007">
    <property type="protein sequence ID" value="SFS75396.1"/>
    <property type="molecule type" value="Genomic_DNA"/>
</dbReference>
<dbReference type="OrthoDB" id="2990064at2"/>
<sequence>MHVIRWSVALVMITGALMLLAAVTGLYVPDSWQYSLRMAGGVFFLFALISSGVMSIPSVHRQSQSGITREDWAFVFIICTILLFGISLFFK</sequence>
<proteinExistence type="predicted"/>
<accession>A0A1I6SEJ2</accession>
<dbReference type="Proteomes" id="UP000198660">
    <property type="component" value="Unassembled WGS sequence"/>
</dbReference>
<keyword evidence="1" id="KW-1133">Transmembrane helix</keyword>
<dbReference type="RefSeq" id="WP_091837139.1">
    <property type="nucleotide sequence ID" value="NZ_FPAA01000007.1"/>
</dbReference>